<dbReference type="RefSeq" id="WP_072818142.1">
    <property type="nucleotide sequence ID" value="NZ_LT670849.1"/>
</dbReference>
<accession>A0A1M7TSC2</accession>
<dbReference type="Proteomes" id="UP000184096">
    <property type="component" value="Chromosome I"/>
</dbReference>
<reference evidence="2" key="1">
    <citation type="submission" date="2016-11" db="EMBL/GenBank/DDBJ databases">
        <authorList>
            <person name="Varghese N."/>
            <person name="Submissions S."/>
        </authorList>
    </citation>
    <scope>NUCLEOTIDE SEQUENCE [LARGE SCALE GENOMIC DNA]</scope>
    <source>
        <strain evidence="2">GAS401</strain>
    </source>
</reference>
<organism evidence="1 2">
    <name type="scientific">Bradyrhizobium erythrophlei</name>
    <dbReference type="NCBI Taxonomy" id="1437360"/>
    <lineage>
        <taxon>Bacteria</taxon>
        <taxon>Pseudomonadati</taxon>
        <taxon>Pseudomonadota</taxon>
        <taxon>Alphaproteobacteria</taxon>
        <taxon>Hyphomicrobiales</taxon>
        <taxon>Nitrobacteraceae</taxon>
        <taxon>Bradyrhizobium</taxon>
    </lineage>
</organism>
<dbReference type="PANTHER" id="PTHR34599:SF1">
    <property type="entry name" value="PHOSPHATIDIC ACID PHOSPHATASE TYPE 2_HALOPEROXIDASE DOMAIN-CONTAINING PROTEIN"/>
    <property type="match status" value="1"/>
</dbReference>
<dbReference type="PANTHER" id="PTHR34599">
    <property type="entry name" value="PEROXIDASE-RELATED"/>
    <property type="match status" value="1"/>
</dbReference>
<proteinExistence type="predicted"/>
<dbReference type="OrthoDB" id="103227at2"/>
<protein>
    <recommendedName>
        <fullName evidence="3">PAP2 superfamily protein</fullName>
    </recommendedName>
</protein>
<evidence type="ECO:0000313" key="2">
    <source>
        <dbReference type="Proteomes" id="UP000184096"/>
    </source>
</evidence>
<sequence>MPLSHLISAVMFGSWLAIGVPVSAKANVITDWDEKAVAVVMPAGPLGVSQQIYTAQRMMGMVHAAMFDAVNSIERRYEPYLVQLPADPATSKEAAAAAAAATVLATIDEKTAREVTVTLATYLASIPDDGSAKADGIRLGEAVAAKVLEARANDDHNAVDDYRPRTAPGVYVPTSITAASTWSKVKPFALTTASQFRPDPPISLSSREWATDYNEIKDYGRQTNAKRSTQQTETARFWLMVGPPAYHPFVRQLVTAKQMNVGDSARLMALAAIGLNDALIAVFDAKYHYNFWRPITAIRNGDIDDNDLTEREATWQPIDNTPMHPEYPCAHCILSGSIAGVIKTASGSEDIPEIAITSPTAPGVTHRFTNMTAFTDEVANARIWSGFHYRFSTRVGTDMGLKIGEYVVKNVMQPAQTAGR</sequence>
<dbReference type="EMBL" id="LT670849">
    <property type="protein sequence ID" value="SHN73513.1"/>
    <property type="molecule type" value="Genomic_DNA"/>
</dbReference>
<keyword evidence="2" id="KW-1185">Reference proteome</keyword>
<dbReference type="SUPFAM" id="SSF48317">
    <property type="entry name" value="Acid phosphatase/Vanadium-dependent haloperoxidase"/>
    <property type="match status" value="1"/>
</dbReference>
<gene>
    <name evidence="1" type="ORF">SAMN05444170_2498</name>
</gene>
<name>A0A1M7TSC2_9BRAD</name>
<dbReference type="InterPro" id="IPR052559">
    <property type="entry name" value="V-haloperoxidase"/>
</dbReference>
<evidence type="ECO:0008006" key="3">
    <source>
        <dbReference type="Google" id="ProtNLM"/>
    </source>
</evidence>
<dbReference type="AlphaFoldDB" id="A0A1M7TSC2"/>
<dbReference type="Gene3D" id="1.10.606.20">
    <property type="match status" value="1"/>
</dbReference>
<evidence type="ECO:0000313" key="1">
    <source>
        <dbReference type="EMBL" id="SHN73513.1"/>
    </source>
</evidence>
<dbReference type="CDD" id="cd03398">
    <property type="entry name" value="PAP2_haloperoxidase"/>
    <property type="match status" value="1"/>
</dbReference>
<dbReference type="InterPro" id="IPR036938">
    <property type="entry name" value="PAP2/HPO_sf"/>
</dbReference>